<reference evidence="5 6" key="1">
    <citation type="submission" date="2018-05" db="EMBL/GenBank/DDBJ databases">
        <title>Genome Sequence of an Efficient Indole-Degrading Bacterium, Alcaligenes sp.YBY.</title>
        <authorList>
            <person name="Yang B."/>
        </authorList>
    </citation>
    <scope>NUCLEOTIDE SEQUENCE [LARGE SCALE GENOMIC DNA]</scope>
    <source>
        <strain evidence="5 6">YBY</strain>
    </source>
</reference>
<dbReference type="SUPFAM" id="SSF47203">
    <property type="entry name" value="Acyl-CoA dehydrogenase C-terminal domain-like"/>
    <property type="match status" value="1"/>
</dbReference>
<dbReference type="GO" id="GO:0050660">
    <property type="term" value="F:flavin adenine dinucleotide binding"/>
    <property type="evidence" value="ECO:0007669"/>
    <property type="project" value="InterPro"/>
</dbReference>
<evidence type="ECO:0000313" key="6">
    <source>
        <dbReference type="Proteomes" id="UP000245216"/>
    </source>
</evidence>
<dbReference type="InterPro" id="IPR013786">
    <property type="entry name" value="AcylCoA_DH/ox_N"/>
</dbReference>
<dbReference type="EMBL" id="QEXO01000005">
    <property type="protein sequence ID" value="PWE12743.1"/>
    <property type="molecule type" value="Genomic_DNA"/>
</dbReference>
<keyword evidence="1" id="KW-0560">Oxidoreductase</keyword>
<dbReference type="Pfam" id="PF02771">
    <property type="entry name" value="Acyl-CoA_dh_N"/>
    <property type="match status" value="1"/>
</dbReference>
<dbReference type="InterPro" id="IPR036250">
    <property type="entry name" value="AcylCo_DH-like_C"/>
</dbReference>
<reference evidence="5 6" key="2">
    <citation type="submission" date="2018-05" db="EMBL/GenBank/DDBJ databases">
        <authorList>
            <person name="Lanie J.A."/>
            <person name="Ng W.-L."/>
            <person name="Kazmierczak K.M."/>
            <person name="Andrzejewski T.M."/>
            <person name="Davidsen T.M."/>
            <person name="Wayne K.J."/>
            <person name="Tettelin H."/>
            <person name="Glass J.I."/>
            <person name="Rusch D."/>
            <person name="Podicherti R."/>
            <person name="Tsui H.-C.T."/>
            <person name="Winkler M.E."/>
        </authorList>
    </citation>
    <scope>NUCLEOTIDE SEQUENCE [LARGE SCALE GENOMIC DNA]</scope>
    <source>
        <strain evidence="5 6">YBY</strain>
    </source>
</reference>
<dbReference type="InterPro" id="IPR009100">
    <property type="entry name" value="AcylCoA_DH/oxidase_NM_dom_sf"/>
</dbReference>
<dbReference type="Proteomes" id="UP000245216">
    <property type="component" value="Unassembled WGS sequence"/>
</dbReference>
<evidence type="ECO:0000256" key="2">
    <source>
        <dbReference type="SAM" id="MobiDB-lite"/>
    </source>
</evidence>
<dbReference type="Gene3D" id="2.40.110.10">
    <property type="entry name" value="Butyryl-CoA Dehydrogenase, subunit A, domain 2"/>
    <property type="match status" value="1"/>
</dbReference>
<dbReference type="Gene3D" id="1.20.140.10">
    <property type="entry name" value="Butyryl-CoA Dehydrogenase, subunit A, domain 3"/>
    <property type="match status" value="1"/>
</dbReference>
<dbReference type="CDD" id="cd01163">
    <property type="entry name" value="DszC"/>
    <property type="match status" value="1"/>
</dbReference>
<dbReference type="RefSeq" id="WP_109089849.1">
    <property type="nucleotide sequence ID" value="NZ_QEXO01000005.1"/>
</dbReference>
<evidence type="ECO:0000313" key="5">
    <source>
        <dbReference type="EMBL" id="PWE12743.1"/>
    </source>
</evidence>
<feature type="domain" description="Acyl-CoA dehydrogenase/oxidase N-terminal" evidence="3">
    <location>
        <begin position="41"/>
        <end position="139"/>
    </location>
</feature>
<evidence type="ECO:0000259" key="3">
    <source>
        <dbReference type="Pfam" id="PF02771"/>
    </source>
</evidence>
<dbReference type="PANTHER" id="PTHR43884:SF12">
    <property type="entry name" value="ISOVALERYL-COA DEHYDROGENASE, MITOCHONDRIAL-RELATED"/>
    <property type="match status" value="1"/>
</dbReference>
<dbReference type="InterPro" id="IPR046373">
    <property type="entry name" value="Acyl-CoA_Oxase/DH_mid-dom_sf"/>
</dbReference>
<accession>A0A2U2BFE9</accession>
<sequence length="421" mass="45673">MNDRITQGGALPEASAKQRLPLPPQQPHVIGSEAEALAIAQQLATEFAQTAAERDRLRQLPWDEIERYTASGLGAITIPKAYGGLEASNETLVQVFAIISAADPSLGQIPQNHFALIQNLKDTGTESQKQRWFKAVLQGARLGNGGPEKKGKAAVITDITAHLARAADGRLRVSGTRFYSTGALFAHWIPFRAADEQGRGVQVWVRRDAPGVQVIDDWNAFGQRTTASGSVVFDQVLVEEDHVLESWRFVDKPSLSGPISQLIQASIDAGIAQGALQDALEFVRNRARPWTDSGVASATQDPHIIQEVGALQIEVDAAQEVLLEAARLLDELAAKPVDADSSARASVAVAEAKILTTEAALNASEQLFALAGSSSTRAAHNLDRHWRNARVHTLHDPVRWKYHLLGNYLLNGASPSYHQWN</sequence>
<protein>
    <submittedName>
        <fullName evidence="5">SfnB family sulfur acquisition oxidoreductase</fullName>
    </submittedName>
</protein>
<evidence type="ECO:0000259" key="4">
    <source>
        <dbReference type="Pfam" id="PF08028"/>
    </source>
</evidence>
<comment type="caution">
    <text evidence="5">The sequence shown here is derived from an EMBL/GenBank/DDBJ whole genome shotgun (WGS) entry which is preliminary data.</text>
</comment>
<feature type="region of interest" description="Disordered" evidence="2">
    <location>
        <begin position="1"/>
        <end position="25"/>
    </location>
</feature>
<dbReference type="PANTHER" id="PTHR43884">
    <property type="entry name" value="ACYL-COA DEHYDROGENASE"/>
    <property type="match status" value="1"/>
</dbReference>
<dbReference type="AlphaFoldDB" id="A0A2U2BFE9"/>
<dbReference type="PIRSF" id="PIRSF016578">
    <property type="entry name" value="HsaA"/>
    <property type="match status" value="1"/>
</dbReference>
<name>A0A2U2BFE9_ALCFA</name>
<evidence type="ECO:0000256" key="1">
    <source>
        <dbReference type="ARBA" id="ARBA00023002"/>
    </source>
</evidence>
<dbReference type="InterPro" id="IPR023922">
    <property type="entry name" value="S04_starv_induced_SfnB"/>
</dbReference>
<dbReference type="NCBIfam" id="TIGR04022">
    <property type="entry name" value="sulfur_SfnB"/>
    <property type="match status" value="1"/>
</dbReference>
<dbReference type="Pfam" id="PF08028">
    <property type="entry name" value="Acyl-CoA_dh_2"/>
    <property type="match status" value="1"/>
</dbReference>
<dbReference type="Gene3D" id="1.10.540.10">
    <property type="entry name" value="Acyl-CoA dehydrogenase/oxidase, N-terminal domain"/>
    <property type="match status" value="1"/>
</dbReference>
<gene>
    <name evidence="5" type="ORF">DF183_18440</name>
</gene>
<dbReference type="InterPro" id="IPR013107">
    <property type="entry name" value="Acyl-CoA_DH_C"/>
</dbReference>
<dbReference type="SUPFAM" id="SSF56645">
    <property type="entry name" value="Acyl-CoA dehydrogenase NM domain-like"/>
    <property type="match status" value="1"/>
</dbReference>
<proteinExistence type="predicted"/>
<dbReference type="STRING" id="511.UZ73_10170"/>
<dbReference type="GO" id="GO:0008470">
    <property type="term" value="F:3-methylbutanoyl-CoA dehydrogenase activity"/>
    <property type="evidence" value="ECO:0007669"/>
    <property type="project" value="TreeGrafter"/>
</dbReference>
<dbReference type="InterPro" id="IPR037069">
    <property type="entry name" value="AcylCoA_DH/ox_N_sf"/>
</dbReference>
<organism evidence="5 6">
    <name type="scientific">Alcaligenes faecalis</name>
    <dbReference type="NCBI Taxonomy" id="511"/>
    <lineage>
        <taxon>Bacteria</taxon>
        <taxon>Pseudomonadati</taxon>
        <taxon>Pseudomonadota</taxon>
        <taxon>Betaproteobacteria</taxon>
        <taxon>Burkholderiales</taxon>
        <taxon>Alcaligenaceae</taxon>
        <taxon>Alcaligenes</taxon>
    </lineage>
</organism>
<dbReference type="GO" id="GO:0006552">
    <property type="term" value="P:L-leucine catabolic process"/>
    <property type="evidence" value="ECO:0007669"/>
    <property type="project" value="TreeGrafter"/>
</dbReference>
<feature type="domain" description="Acyl-CoA dehydrogenase C-terminal" evidence="4">
    <location>
        <begin position="263"/>
        <end position="396"/>
    </location>
</feature>